<evidence type="ECO:0000313" key="2">
    <source>
        <dbReference type="Proteomes" id="UP000195221"/>
    </source>
</evidence>
<accession>A0A242M2T8</accession>
<sequence length="38" mass="4116">MFLLVRDRSYACVRSRTARQAATSGGMPISASLMRSPA</sequence>
<dbReference type="EMBL" id="NBTZ01000181">
    <property type="protein sequence ID" value="OTP65326.1"/>
    <property type="molecule type" value="Genomic_DNA"/>
</dbReference>
<dbReference type="AlphaFoldDB" id="A0A242M2T8"/>
<proteinExistence type="predicted"/>
<evidence type="ECO:0000313" key="1">
    <source>
        <dbReference type="EMBL" id="OTP65326.1"/>
    </source>
</evidence>
<name>A0A242M2T8_CABSO</name>
<dbReference type="Proteomes" id="UP000195221">
    <property type="component" value="Unassembled WGS sequence"/>
</dbReference>
<comment type="caution">
    <text evidence="1">The sequence shown here is derived from an EMBL/GenBank/DDBJ whole genome shotgun (WGS) entry which is preliminary data.</text>
</comment>
<organism evidence="1 2">
    <name type="scientific">Caballeronia sordidicola</name>
    <name type="common">Burkholderia sordidicola</name>
    <dbReference type="NCBI Taxonomy" id="196367"/>
    <lineage>
        <taxon>Bacteria</taxon>
        <taxon>Pseudomonadati</taxon>
        <taxon>Pseudomonadota</taxon>
        <taxon>Betaproteobacteria</taxon>
        <taxon>Burkholderiales</taxon>
        <taxon>Burkholderiaceae</taxon>
        <taxon>Caballeronia</taxon>
    </lineage>
</organism>
<reference evidence="1 2" key="1">
    <citation type="submission" date="2017-03" db="EMBL/GenBank/DDBJ databases">
        <title>Genome analysis of strain PAMC 26577.</title>
        <authorList>
            <person name="Oh H.-M."/>
            <person name="Yang J.-A."/>
        </authorList>
    </citation>
    <scope>NUCLEOTIDE SEQUENCE [LARGE SCALE GENOMIC DNA]</scope>
    <source>
        <strain evidence="1 2">PAMC 26577</strain>
    </source>
</reference>
<gene>
    <name evidence="1" type="ORF">PAMC26577_39515</name>
</gene>
<protein>
    <submittedName>
        <fullName evidence="1">Uncharacterized protein</fullName>
    </submittedName>
</protein>